<protein>
    <recommendedName>
        <fullName evidence="7">Phosphate-specific transport system accessory protein PhoU</fullName>
    </recommendedName>
</protein>
<evidence type="ECO:0000256" key="3">
    <source>
        <dbReference type="ARBA" id="ARBA00011738"/>
    </source>
</evidence>
<organism evidence="9 10">
    <name type="scientific">Jiangella asiatica</name>
    <dbReference type="NCBI Taxonomy" id="2530372"/>
    <lineage>
        <taxon>Bacteria</taxon>
        <taxon>Bacillati</taxon>
        <taxon>Actinomycetota</taxon>
        <taxon>Actinomycetes</taxon>
        <taxon>Jiangellales</taxon>
        <taxon>Jiangellaceae</taxon>
        <taxon>Jiangella</taxon>
    </lineage>
</organism>
<evidence type="ECO:0000256" key="4">
    <source>
        <dbReference type="ARBA" id="ARBA00022448"/>
    </source>
</evidence>
<evidence type="ECO:0000256" key="5">
    <source>
        <dbReference type="ARBA" id="ARBA00022490"/>
    </source>
</evidence>
<evidence type="ECO:0000313" key="9">
    <source>
        <dbReference type="EMBL" id="TDE13103.1"/>
    </source>
</evidence>
<dbReference type="SUPFAM" id="SSF109755">
    <property type="entry name" value="PhoU-like"/>
    <property type="match status" value="1"/>
</dbReference>
<dbReference type="PIRSF" id="PIRSF003107">
    <property type="entry name" value="PhoU"/>
    <property type="match status" value="1"/>
</dbReference>
<keyword evidence="10" id="KW-1185">Reference proteome</keyword>
<accession>A0A4R5DQM7</accession>
<dbReference type="AlphaFoldDB" id="A0A4R5DQM7"/>
<sequence length="221" mass="24350">MREAYREQLDDINGRLIGMIRKTGEQIGLATTALLEADLGAAEKVMAADSSINRDQLEIDEEVLELMATQSPVASELRIVTSALRTTSDAERMGDLAVHVAKVARMRYPDHAVPDELRETFAAMGRAAVDMSAKACEVVRARDIAAAAELAQDDNEMDHLHRSLFLVLFDDGWDRGVEVAVDIALLGRYYERFADHAVHIATNVRYLVTGEIEWADSAAGH</sequence>
<comment type="caution">
    <text evidence="9">The sequence shown here is derived from an EMBL/GenBank/DDBJ whole genome shotgun (WGS) entry which is preliminary data.</text>
</comment>
<dbReference type="GO" id="GO:0030643">
    <property type="term" value="P:intracellular phosphate ion homeostasis"/>
    <property type="evidence" value="ECO:0007669"/>
    <property type="project" value="InterPro"/>
</dbReference>
<evidence type="ECO:0000256" key="6">
    <source>
        <dbReference type="ARBA" id="ARBA00022592"/>
    </source>
</evidence>
<gene>
    <name evidence="9" type="primary">phoU</name>
    <name evidence="9" type="ORF">E1269_06880</name>
</gene>
<dbReference type="FunFam" id="1.20.58.220:FF:000004">
    <property type="entry name" value="Phosphate-specific transport system accessory protein PhoU"/>
    <property type="match status" value="1"/>
</dbReference>
<comment type="subunit">
    <text evidence="3 7">Homodimer.</text>
</comment>
<dbReference type="InterPro" id="IPR038078">
    <property type="entry name" value="PhoU-like_sf"/>
</dbReference>
<evidence type="ECO:0000256" key="7">
    <source>
        <dbReference type="PIRNR" id="PIRNR003107"/>
    </source>
</evidence>
<comment type="function">
    <text evidence="7">Plays a role in the regulation of phosphate uptake.</text>
</comment>
<dbReference type="RefSeq" id="WP_131892712.1">
    <property type="nucleotide sequence ID" value="NZ_SMKZ01000006.1"/>
</dbReference>
<dbReference type="OrthoDB" id="9814256at2"/>
<feature type="domain" description="PhoU" evidence="8">
    <location>
        <begin position="123"/>
        <end position="203"/>
    </location>
</feature>
<evidence type="ECO:0000256" key="1">
    <source>
        <dbReference type="ARBA" id="ARBA00004496"/>
    </source>
</evidence>
<dbReference type="GO" id="GO:0006817">
    <property type="term" value="P:phosphate ion transport"/>
    <property type="evidence" value="ECO:0007669"/>
    <property type="project" value="UniProtKB-KW"/>
</dbReference>
<dbReference type="Proteomes" id="UP000294739">
    <property type="component" value="Unassembled WGS sequence"/>
</dbReference>
<comment type="similarity">
    <text evidence="2 7">Belongs to the PhoU family.</text>
</comment>
<evidence type="ECO:0000259" key="8">
    <source>
        <dbReference type="Pfam" id="PF01895"/>
    </source>
</evidence>
<dbReference type="GO" id="GO:0045936">
    <property type="term" value="P:negative regulation of phosphate metabolic process"/>
    <property type="evidence" value="ECO:0007669"/>
    <property type="project" value="InterPro"/>
</dbReference>
<proteinExistence type="inferred from homology"/>
<reference evidence="9 10" key="1">
    <citation type="submission" date="2019-03" db="EMBL/GenBank/DDBJ databases">
        <title>Draft genome sequences of novel Actinobacteria.</title>
        <authorList>
            <person name="Sahin N."/>
            <person name="Ay H."/>
            <person name="Saygin H."/>
        </authorList>
    </citation>
    <scope>NUCLEOTIDE SEQUENCE [LARGE SCALE GENOMIC DNA]</scope>
    <source>
        <strain evidence="9 10">5K138</strain>
    </source>
</reference>
<keyword evidence="4 7" id="KW-0813">Transport</keyword>
<keyword evidence="6 7" id="KW-0592">Phosphate transport</keyword>
<evidence type="ECO:0000313" key="10">
    <source>
        <dbReference type="Proteomes" id="UP000294739"/>
    </source>
</evidence>
<keyword evidence="5 7" id="KW-0963">Cytoplasm</keyword>
<dbReference type="NCBIfam" id="TIGR02135">
    <property type="entry name" value="phoU_full"/>
    <property type="match status" value="1"/>
</dbReference>
<dbReference type="InterPro" id="IPR026022">
    <property type="entry name" value="PhoU_dom"/>
</dbReference>
<evidence type="ECO:0000256" key="2">
    <source>
        <dbReference type="ARBA" id="ARBA00008107"/>
    </source>
</evidence>
<name>A0A4R5DQM7_9ACTN</name>
<dbReference type="FunCoup" id="A0A4R5DQM7">
    <property type="interactions" value="7"/>
</dbReference>
<comment type="subcellular location">
    <subcellularLocation>
        <location evidence="1 7">Cytoplasm</location>
    </subcellularLocation>
</comment>
<dbReference type="Pfam" id="PF01895">
    <property type="entry name" value="PhoU"/>
    <property type="match status" value="2"/>
</dbReference>
<dbReference type="PANTHER" id="PTHR42930:SF3">
    <property type="entry name" value="PHOSPHATE-SPECIFIC TRANSPORT SYSTEM ACCESSORY PROTEIN PHOU"/>
    <property type="match status" value="1"/>
</dbReference>
<dbReference type="PANTHER" id="PTHR42930">
    <property type="entry name" value="PHOSPHATE-SPECIFIC TRANSPORT SYSTEM ACCESSORY PROTEIN PHOU"/>
    <property type="match status" value="1"/>
</dbReference>
<dbReference type="InterPro" id="IPR028366">
    <property type="entry name" value="PhoU"/>
</dbReference>
<feature type="domain" description="PhoU" evidence="8">
    <location>
        <begin position="18"/>
        <end position="103"/>
    </location>
</feature>
<dbReference type="GO" id="GO:0005737">
    <property type="term" value="C:cytoplasm"/>
    <property type="evidence" value="ECO:0007669"/>
    <property type="project" value="UniProtKB-SubCell"/>
</dbReference>
<dbReference type="InParanoid" id="A0A4R5DQM7"/>
<dbReference type="Gene3D" id="1.20.58.220">
    <property type="entry name" value="Phosphate transport system protein phou homolog 2, domain 2"/>
    <property type="match status" value="1"/>
</dbReference>
<dbReference type="EMBL" id="SMKZ01000006">
    <property type="protein sequence ID" value="TDE13103.1"/>
    <property type="molecule type" value="Genomic_DNA"/>
</dbReference>